<organism evidence="1">
    <name type="scientific">Anguilla anguilla</name>
    <name type="common">European freshwater eel</name>
    <name type="synonym">Muraena anguilla</name>
    <dbReference type="NCBI Taxonomy" id="7936"/>
    <lineage>
        <taxon>Eukaryota</taxon>
        <taxon>Metazoa</taxon>
        <taxon>Chordata</taxon>
        <taxon>Craniata</taxon>
        <taxon>Vertebrata</taxon>
        <taxon>Euteleostomi</taxon>
        <taxon>Actinopterygii</taxon>
        <taxon>Neopterygii</taxon>
        <taxon>Teleostei</taxon>
        <taxon>Anguilliformes</taxon>
        <taxon>Anguillidae</taxon>
        <taxon>Anguilla</taxon>
    </lineage>
</organism>
<dbReference type="AlphaFoldDB" id="A0A0E9WRF9"/>
<name>A0A0E9WRF9_ANGAN</name>
<evidence type="ECO:0000313" key="1">
    <source>
        <dbReference type="EMBL" id="JAH93009.1"/>
    </source>
</evidence>
<reference evidence="1" key="1">
    <citation type="submission" date="2014-11" db="EMBL/GenBank/DDBJ databases">
        <authorList>
            <person name="Amaro Gonzalez C."/>
        </authorList>
    </citation>
    <scope>NUCLEOTIDE SEQUENCE</scope>
</reference>
<accession>A0A0E9WRF9</accession>
<proteinExistence type="predicted"/>
<dbReference type="EMBL" id="GBXM01015568">
    <property type="protein sequence ID" value="JAH93009.1"/>
    <property type="molecule type" value="Transcribed_RNA"/>
</dbReference>
<sequence length="48" mass="5597">MFLCTASTRYRTHLPDATDFTINQSTHKTAHFSLIFLLKTQMHTRDKA</sequence>
<protein>
    <submittedName>
        <fullName evidence="1">Uncharacterized protein</fullName>
    </submittedName>
</protein>
<reference evidence="1" key="2">
    <citation type="journal article" date="2015" name="Fish Shellfish Immunol.">
        <title>Early steps in the European eel (Anguilla anguilla)-Vibrio vulnificus interaction in the gills: Role of the RtxA13 toxin.</title>
        <authorList>
            <person name="Callol A."/>
            <person name="Pajuelo D."/>
            <person name="Ebbesson L."/>
            <person name="Teles M."/>
            <person name="MacKenzie S."/>
            <person name="Amaro C."/>
        </authorList>
    </citation>
    <scope>NUCLEOTIDE SEQUENCE</scope>
</reference>